<keyword evidence="3" id="KW-1185">Reference proteome</keyword>
<protein>
    <submittedName>
        <fullName evidence="2">Uncharacterized protein</fullName>
    </submittedName>
</protein>
<feature type="compositionally biased region" description="Acidic residues" evidence="1">
    <location>
        <begin position="90"/>
        <end position="101"/>
    </location>
</feature>
<sequence length="224" mass="24765">MWKATINPLLTRDSSSSDAHRQPGLCSDRDGATARSFPLILCSPSRGTSPPVPLSNWFTDLDSARRGGTLLGISGGRVDARPATGRLKFEEEEEEDEEEEQEEKRSISRTREEESMEKETQQEAVRRRSHTGTRGHIGGSVPQAHRALVVHPARFGTMFEDPWSGSMRRATWILSLSFLVHFTQAQGKSHTGSHRVHTGFTPGPNRLHSGPTAGCVHFSFAFCS</sequence>
<name>A0A9N7VGP2_PLEPL</name>
<feature type="region of interest" description="Disordered" evidence="1">
    <location>
        <begin position="1"/>
        <end position="31"/>
    </location>
</feature>
<organism evidence="2 3">
    <name type="scientific">Pleuronectes platessa</name>
    <name type="common">European plaice</name>
    <dbReference type="NCBI Taxonomy" id="8262"/>
    <lineage>
        <taxon>Eukaryota</taxon>
        <taxon>Metazoa</taxon>
        <taxon>Chordata</taxon>
        <taxon>Craniata</taxon>
        <taxon>Vertebrata</taxon>
        <taxon>Euteleostomi</taxon>
        <taxon>Actinopterygii</taxon>
        <taxon>Neopterygii</taxon>
        <taxon>Teleostei</taxon>
        <taxon>Neoteleostei</taxon>
        <taxon>Acanthomorphata</taxon>
        <taxon>Carangaria</taxon>
        <taxon>Pleuronectiformes</taxon>
        <taxon>Pleuronectoidei</taxon>
        <taxon>Pleuronectidae</taxon>
        <taxon>Pleuronectes</taxon>
    </lineage>
</organism>
<evidence type="ECO:0000313" key="2">
    <source>
        <dbReference type="EMBL" id="CAB1449169.1"/>
    </source>
</evidence>
<feature type="compositionally biased region" description="Basic and acidic residues" evidence="1">
    <location>
        <begin position="102"/>
        <end position="126"/>
    </location>
</feature>
<reference evidence="2" key="1">
    <citation type="submission" date="2020-03" db="EMBL/GenBank/DDBJ databases">
        <authorList>
            <person name="Weist P."/>
        </authorList>
    </citation>
    <scope>NUCLEOTIDE SEQUENCE</scope>
</reference>
<evidence type="ECO:0000313" key="3">
    <source>
        <dbReference type="Proteomes" id="UP001153269"/>
    </source>
</evidence>
<gene>
    <name evidence="2" type="ORF">PLEPLA_LOCUS36850</name>
</gene>
<comment type="caution">
    <text evidence="2">The sequence shown here is derived from an EMBL/GenBank/DDBJ whole genome shotgun (WGS) entry which is preliminary data.</text>
</comment>
<feature type="region of interest" description="Disordered" evidence="1">
    <location>
        <begin position="70"/>
        <end position="143"/>
    </location>
</feature>
<proteinExistence type="predicted"/>
<evidence type="ECO:0000256" key="1">
    <source>
        <dbReference type="SAM" id="MobiDB-lite"/>
    </source>
</evidence>
<dbReference type="AlphaFoldDB" id="A0A9N7VGP2"/>
<dbReference type="EMBL" id="CADEAL010004004">
    <property type="protein sequence ID" value="CAB1449169.1"/>
    <property type="molecule type" value="Genomic_DNA"/>
</dbReference>
<accession>A0A9N7VGP2</accession>
<dbReference type="Proteomes" id="UP001153269">
    <property type="component" value="Unassembled WGS sequence"/>
</dbReference>